<evidence type="ECO:0008006" key="4">
    <source>
        <dbReference type="Google" id="ProtNLM"/>
    </source>
</evidence>
<gene>
    <name evidence="2" type="ORF">MMAN_22290</name>
</gene>
<name>A0ABN6A9D4_MYCNT</name>
<proteinExistence type="predicted"/>
<feature type="region of interest" description="Disordered" evidence="1">
    <location>
        <begin position="108"/>
        <end position="133"/>
    </location>
</feature>
<reference evidence="2 3" key="1">
    <citation type="journal article" date="2019" name="Emerg. Microbes Infect.">
        <title>Comprehensive subspecies identification of 175 nontuberculous mycobacteria species based on 7547 genomic profiles.</title>
        <authorList>
            <person name="Matsumoto Y."/>
            <person name="Kinjo T."/>
            <person name="Motooka D."/>
            <person name="Nabeya D."/>
            <person name="Jung N."/>
            <person name="Uechi K."/>
            <person name="Horii T."/>
            <person name="Iida T."/>
            <person name="Fujita J."/>
            <person name="Nakamura S."/>
        </authorList>
    </citation>
    <scope>NUCLEOTIDE SEQUENCE [LARGE SCALE GENOMIC DNA]</scope>
    <source>
        <strain evidence="2 3">JCM 18113</strain>
    </source>
</reference>
<dbReference type="EMBL" id="AP022590">
    <property type="protein sequence ID" value="BBY38095.1"/>
    <property type="molecule type" value="Genomic_DNA"/>
</dbReference>
<sequence>MVFDAIEHASWVGRQQGVLDFKDVVHHTTRSQHTSIRFPERLAEAGIQPLVGAAGGTYDNALAETINGLDKTEVSKPGKPWRPTEDVELATVRWFDLFNHRRLSGRVTSHRNSASRPYPGSNIDETEHGPARHRDYNCEPMSLLRGLTELHVGFTPAAANGHWVRRSPVCLEPSDRAGRDD</sequence>
<evidence type="ECO:0000313" key="3">
    <source>
        <dbReference type="Proteomes" id="UP000465812"/>
    </source>
</evidence>
<keyword evidence="3" id="KW-1185">Reference proteome</keyword>
<organism evidence="2 3">
    <name type="scientific">Mycobacterium mantenii</name>
    <dbReference type="NCBI Taxonomy" id="560555"/>
    <lineage>
        <taxon>Bacteria</taxon>
        <taxon>Bacillati</taxon>
        <taxon>Actinomycetota</taxon>
        <taxon>Actinomycetes</taxon>
        <taxon>Mycobacteriales</taxon>
        <taxon>Mycobacteriaceae</taxon>
        <taxon>Mycobacterium</taxon>
        <taxon>Mycobacterium avium complex (MAC)</taxon>
    </lineage>
</organism>
<protein>
    <recommendedName>
        <fullName evidence="4">Integrase catalytic domain-containing protein</fullName>
    </recommendedName>
</protein>
<evidence type="ECO:0000256" key="1">
    <source>
        <dbReference type="SAM" id="MobiDB-lite"/>
    </source>
</evidence>
<dbReference type="InterPro" id="IPR012337">
    <property type="entry name" value="RNaseH-like_sf"/>
</dbReference>
<dbReference type="Proteomes" id="UP000465812">
    <property type="component" value="Chromosome"/>
</dbReference>
<dbReference type="SUPFAM" id="SSF53098">
    <property type="entry name" value="Ribonuclease H-like"/>
    <property type="match status" value="1"/>
</dbReference>
<evidence type="ECO:0000313" key="2">
    <source>
        <dbReference type="EMBL" id="BBY38095.1"/>
    </source>
</evidence>
<accession>A0ABN6A9D4</accession>